<dbReference type="Proteomes" id="UP000179807">
    <property type="component" value="Unassembled WGS sequence"/>
</dbReference>
<evidence type="ECO:0000313" key="1">
    <source>
        <dbReference type="EMBL" id="OHS96212.1"/>
    </source>
</evidence>
<protein>
    <submittedName>
        <fullName evidence="1">Uncharacterized protein</fullName>
    </submittedName>
</protein>
<name>A0A1J4JG89_9EUKA</name>
<dbReference type="RefSeq" id="XP_068349349.1">
    <property type="nucleotide sequence ID" value="XM_068495272.1"/>
</dbReference>
<proteinExistence type="predicted"/>
<keyword evidence="2" id="KW-1185">Reference proteome</keyword>
<dbReference type="VEuPathDB" id="TrichDB:TRFO_10164"/>
<organism evidence="1 2">
    <name type="scientific">Tritrichomonas foetus</name>
    <dbReference type="NCBI Taxonomy" id="1144522"/>
    <lineage>
        <taxon>Eukaryota</taxon>
        <taxon>Metamonada</taxon>
        <taxon>Parabasalia</taxon>
        <taxon>Tritrichomonadida</taxon>
        <taxon>Tritrichomonadidae</taxon>
        <taxon>Tritrichomonas</taxon>
    </lineage>
</organism>
<sequence length="89" mass="10240">MFPEPPYINEIEKSMPIFSFDDSKFNLKKDLDKYVDEVLSQNHEKMKIHLLKARNLKKLGLPSTLLLGNIDDKDILSLVVLDNASNHKS</sequence>
<dbReference type="EMBL" id="MLAK01001193">
    <property type="protein sequence ID" value="OHS96212.1"/>
    <property type="molecule type" value="Genomic_DNA"/>
</dbReference>
<gene>
    <name evidence="1" type="ORF">TRFO_10164</name>
</gene>
<evidence type="ECO:0000313" key="2">
    <source>
        <dbReference type="Proteomes" id="UP000179807"/>
    </source>
</evidence>
<accession>A0A1J4JG89</accession>
<reference evidence="1" key="1">
    <citation type="submission" date="2016-10" db="EMBL/GenBank/DDBJ databases">
        <authorList>
            <person name="Benchimol M."/>
            <person name="Almeida L.G."/>
            <person name="Vasconcelos A.T."/>
            <person name="Perreira-Neves A."/>
            <person name="Rosa I.A."/>
            <person name="Tasca T."/>
            <person name="Bogo M.R."/>
            <person name="de Souza W."/>
        </authorList>
    </citation>
    <scope>NUCLEOTIDE SEQUENCE [LARGE SCALE GENOMIC DNA]</scope>
    <source>
        <strain evidence="1">K</strain>
    </source>
</reference>
<dbReference type="GeneID" id="94829976"/>
<dbReference type="AlphaFoldDB" id="A0A1J4JG89"/>
<comment type="caution">
    <text evidence="1">The sequence shown here is derived from an EMBL/GenBank/DDBJ whole genome shotgun (WGS) entry which is preliminary data.</text>
</comment>